<accession>A0AA39QR87</accession>
<comment type="subunit">
    <text evidence="7">Part of the multisubunit TRAPP (transport protein particle) complex.</text>
</comment>
<feature type="compositionally biased region" description="Polar residues" evidence="8">
    <location>
        <begin position="37"/>
        <end position="47"/>
    </location>
</feature>
<feature type="compositionally biased region" description="Low complexity" evidence="8">
    <location>
        <begin position="19"/>
        <end position="29"/>
    </location>
</feature>
<keyword evidence="5 7" id="KW-0931">ER-Golgi transport</keyword>
<keyword evidence="3 7" id="KW-0813">Transport</keyword>
<evidence type="ECO:0000256" key="8">
    <source>
        <dbReference type="SAM" id="MobiDB-lite"/>
    </source>
</evidence>
<dbReference type="GO" id="GO:0006888">
    <property type="term" value="P:endoplasmic reticulum to Golgi vesicle-mediated transport"/>
    <property type="evidence" value="ECO:0007669"/>
    <property type="project" value="TreeGrafter"/>
</dbReference>
<evidence type="ECO:0000256" key="5">
    <source>
        <dbReference type="ARBA" id="ARBA00022892"/>
    </source>
</evidence>
<keyword evidence="6 7" id="KW-0333">Golgi apparatus</keyword>
<dbReference type="FunFam" id="3.30.1380.20:FF:000002">
    <property type="entry name" value="Trafficking protein particle complex subunit"/>
    <property type="match status" value="1"/>
</dbReference>
<dbReference type="GO" id="GO:1990071">
    <property type="term" value="C:TRAPPII protein complex"/>
    <property type="evidence" value="ECO:0007669"/>
    <property type="project" value="TreeGrafter"/>
</dbReference>
<dbReference type="AlphaFoldDB" id="A0AA39QR87"/>
<dbReference type="EMBL" id="JAFEKC020000022">
    <property type="protein sequence ID" value="KAK0507693.1"/>
    <property type="molecule type" value="Genomic_DNA"/>
</dbReference>
<comment type="similarity">
    <text evidence="2 7">Belongs to the TRAPP small subunits family. BET3 subfamily.</text>
</comment>
<dbReference type="GO" id="GO:1990070">
    <property type="term" value="C:TRAPPI protein complex"/>
    <property type="evidence" value="ECO:0007669"/>
    <property type="project" value="TreeGrafter"/>
</dbReference>
<keyword evidence="10" id="KW-1185">Reference proteome</keyword>
<dbReference type="Proteomes" id="UP001166286">
    <property type="component" value="Unassembled WGS sequence"/>
</dbReference>
<feature type="region of interest" description="Disordered" evidence="8">
    <location>
        <begin position="1"/>
        <end position="47"/>
    </location>
</feature>
<dbReference type="CDD" id="cd14943">
    <property type="entry name" value="TRAPPC5_Trs31"/>
    <property type="match status" value="1"/>
</dbReference>
<dbReference type="Gene3D" id="3.30.1380.20">
    <property type="entry name" value="Trafficking protein particle complex subunit 3"/>
    <property type="match status" value="1"/>
</dbReference>
<sequence length="236" mass="26130">MTTTTPALSGPKPLPPPTSLQQQSSAQRAPPQPQQQHTGLRTPSNRKTIYDRNLNRTRTTELSRASFAYLFSEMVTYAQKRVTGIQDLERRLNEAGYPLGQRLLPLLLYRTSTPTHPAPRPTRILPLLQFIAHTLWRHLFSRSADSIESSSTNPTEYMIIDNEPLVNQYISVPKEMSQLNCAAFVAGIVEGVACSVGLGCAVSAHNAGEEGGMWPGKTVFLIRFEEEVVKREGAGK</sequence>
<evidence type="ECO:0000313" key="9">
    <source>
        <dbReference type="EMBL" id="KAK0507693.1"/>
    </source>
</evidence>
<feature type="compositionally biased region" description="Low complexity" evidence="8">
    <location>
        <begin position="1"/>
        <end position="11"/>
    </location>
</feature>
<comment type="caution">
    <text evidence="9">The sequence shown here is derived from an EMBL/GenBank/DDBJ whole genome shotgun (WGS) entry which is preliminary data.</text>
</comment>
<dbReference type="InterPro" id="IPR024096">
    <property type="entry name" value="NO_sig/Golgi_transp_ligand-bd"/>
</dbReference>
<reference evidence="9" key="1">
    <citation type="submission" date="2023-03" db="EMBL/GenBank/DDBJ databases">
        <title>Complete genome of Cladonia borealis.</title>
        <authorList>
            <person name="Park H."/>
        </authorList>
    </citation>
    <scope>NUCLEOTIDE SEQUENCE</scope>
    <source>
        <strain evidence="9">ANT050790</strain>
    </source>
</reference>
<dbReference type="PIRSF" id="PIRSF017479">
    <property type="entry name" value="TRAPP_I_complex_Trs31"/>
    <property type="match status" value="1"/>
</dbReference>
<evidence type="ECO:0000256" key="4">
    <source>
        <dbReference type="ARBA" id="ARBA00022824"/>
    </source>
</evidence>
<evidence type="ECO:0000256" key="1">
    <source>
        <dbReference type="ARBA" id="ARBA00004240"/>
    </source>
</evidence>
<dbReference type="GO" id="GO:1990072">
    <property type="term" value="C:TRAPPIII protein complex"/>
    <property type="evidence" value="ECO:0007669"/>
    <property type="project" value="TreeGrafter"/>
</dbReference>
<dbReference type="PANTHER" id="PTHR20902">
    <property type="entry name" value="41-2 PROTEIN ANTIGEN-RELATED"/>
    <property type="match status" value="1"/>
</dbReference>
<dbReference type="Pfam" id="PF04051">
    <property type="entry name" value="TRAPP"/>
    <property type="match status" value="1"/>
</dbReference>
<dbReference type="InterPro" id="IPR016696">
    <property type="entry name" value="TRAPP-I_su5"/>
</dbReference>
<name>A0AA39QR87_9LECA</name>
<evidence type="ECO:0000256" key="3">
    <source>
        <dbReference type="ARBA" id="ARBA00022448"/>
    </source>
</evidence>
<proteinExistence type="inferred from homology"/>
<evidence type="ECO:0000256" key="6">
    <source>
        <dbReference type="ARBA" id="ARBA00023034"/>
    </source>
</evidence>
<comment type="subcellular location">
    <subcellularLocation>
        <location evidence="1">Endoplasmic reticulum</location>
    </subcellularLocation>
    <subcellularLocation>
        <location evidence="7">Golgi apparatus</location>
        <location evidence="7">cis-Golgi network</location>
    </subcellularLocation>
</comment>
<evidence type="ECO:0000313" key="10">
    <source>
        <dbReference type="Proteomes" id="UP001166286"/>
    </source>
</evidence>
<keyword evidence="4 7" id="KW-0256">Endoplasmic reticulum</keyword>
<comment type="function">
    <text evidence="7">Plays a key role in the late stages of endoplasmic reticulum to Golgi traffic.</text>
</comment>
<dbReference type="SUPFAM" id="SSF111126">
    <property type="entry name" value="Ligand-binding domain in the NO signalling and Golgi transport"/>
    <property type="match status" value="1"/>
</dbReference>
<evidence type="ECO:0000256" key="2">
    <source>
        <dbReference type="ARBA" id="ARBA00006218"/>
    </source>
</evidence>
<gene>
    <name evidence="9" type="ORF">JMJ35_009582</name>
</gene>
<dbReference type="GO" id="GO:0005783">
    <property type="term" value="C:endoplasmic reticulum"/>
    <property type="evidence" value="ECO:0007669"/>
    <property type="project" value="UniProtKB-SubCell"/>
</dbReference>
<dbReference type="InterPro" id="IPR007194">
    <property type="entry name" value="TRAPP_component"/>
</dbReference>
<evidence type="ECO:0000256" key="7">
    <source>
        <dbReference type="PIRNR" id="PIRNR017479"/>
    </source>
</evidence>
<organism evidence="9 10">
    <name type="scientific">Cladonia borealis</name>
    <dbReference type="NCBI Taxonomy" id="184061"/>
    <lineage>
        <taxon>Eukaryota</taxon>
        <taxon>Fungi</taxon>
        <taxon>Dikarya</taxon>
        <taxon>Ascomycota</taxon>
        <taxon>Pezizomycotina</taxon>
        <taxon>Lecanoromycetes</taxon>
        <taxon>OSLEUM clade</taxon>
        <taxon>Lecanoromycetidae</taxon>
        <taxon>Lecanorales</taxon>
        <taxon>Lecanorineae</taxon>
        <taxon>Cladoniaceae</taxon>
        <taxon>Cladonia</taxon>
    </lineage>
</organism>
<dbReference type="PANTHER" id="PTHR20902:SF0">
    <property type="entry name" value="TRAFFICKING PROTEIN PARTICLE COMPLEX SUBUNIT 5"/>
    <property type="match status" value="1"/>
</dbReference>
<protein>
    <recommendedName>
        <fullName evidence="7">Trafficking protein particle complex subunit</fullName>
    </recommendedName>
</protein>